<dbReference type="Pfam" id="PF00012">
    <property type="entry name" value="HSP70"/>
    <property type="match status" value="1"/>
</dbReference>
<keyword evidence="5" id="KW-0346">Stress response</keyword>
<gene>
    <name evidence="9" type="ORF">ACFPCV_28080</name>
</gene>
<keyword evidence="4 7" id="KW-0067">ATP-binding</keyword>
<dbReference type="RefSeq" id="WP_378059375.1">
    <property type="nucleotide sequence ID" value="NZ_JBHSIS010000019.1"/>
</dbReference>
<dbReference type="SUPFAM" id="SSF100920">
    <property type="entry name" value="Heat shock protein 70kD (HSP70), peptide-binding domain"/>
    <property type="match status" value="1"/>
</dbReference>
<protein>
    <submittedName>
        <fullName evidence="9">Hsp70 family protein</fullName>
    </submittedName>
</protein>
<dbReference type="CDD" id="cd24029">
    <property type="entry name" value="ASKHA_NBD_HSP70_DnaK_HscA_HscC"/>
    <property type="match status" value="1"/>
</dbReference>
<keyword evidence="10" id="KW-1185">Reference proteome</keyword>
<dbReference type="Proteomes" id="UP001595859">
    <property type="component" value="Unassembled WGS sequence"/>
</dbReference>
<sequence length="694" mass="75624">MKAIGIDLGTTNSVAAIHAPARPAYVLENDHAQTLTPSVVGVRVKDGEERILVGRPAVQGARTSTSTIFSVKRLMGRTLGESQIVELGKRFDYEIVPTSEEDASVAIRMGTTVRTPAEISSLILRKIKQDATRVLGDEVTHAVITVPAYFEAAQRAATRKAAEEAGLVVKRLIDEPTAAAIAYGLREAGTEGRRVLVYDLGGGTFDVSLLQMIQGDNGRTQFHVAGVAGDNWLGGDDFDQLIIDKVIEEVRAEHGVDPPGDHAFRRALKEQAELAKWQLGSVDVAEVELGAAFRLPDNGPFVDIHVELSRAEFNRLVAPLVERTMSLVDDVLREGNFTADDITDVLLVGGSTLTTCVREAVVNRFGSGKVRMDVKPMECVALGAAILAEGETGLECSSCGSPNDEGAGACQECGHPLGTTRDPSYKIYEQTAMALGIAAIDGDNADAFVPIIPKGTPYPLEEPMRKRFTAAGRRVRIPVHEGVNPLASQNRVQGVVEAVLPEGLEPNSDVEVEFNYDGDRIVTVNVRVPGTTFNQRTSLRPQPIEQDTPSTEEAKEELERAIDLIEDFVGRYGVYIEPWQLDRVKRHLSDAKLAYGGSDADEHRRYVNLLYRDMDNCGLATTMYFADVVADRAKPADSERIRRSSHTVRDAHTSGNEARRAQAEQVLNELIQRELEKQTGGVVTDMAELLRTKP</sequence>
<evidence type="ECO:0000256" key="8">
    <source>
        <dbReference type="SAM" id="MobiDB-lite"/>
    </source>
</evidence>
<dbReference type="InterPro" id="IPR043129">
    <property type="entry name" value="ATPase_NBD"/>
</dbReference>
<evidence type="ECO:0000256" key="3">
    <source>
        <dbReference type="ARBA" id="ARBA00022741"/>
    </source>
</evidence>
<dbReference type="PANTHER" id="PTHR19375">
    <property type="entry name" value="HEAT SHOCK PROTEIN 70KDA"/>
    <property type="match status" value="1"/>
</dbReference>
<comment type="caution">
    <text evidence="9">The sequence shown here is derived from an EMBL/GenBank/DDBJ whole genome shotgun (WGS) entry which is preliminary data.</text>
</comment>
<dbReference type="EMBL" id="JBHSIS010000019">
    <property type="protein sequence ID" value="MFC4857375.1"/>
    <property type="molecule type" value="Genomic_DNA"/>
</dbReference>
<name>A0ABV9S6N1_9PSEU</name>
<keyword evidence="6" id="KW-0143">Chaperone</keyword>
<comment type="similarity">
    <text evidence="1 7">Belongs to the heat shock protein 70 family.</text>
</comment>
<evidence type="ECO:0000256" key="5">
    <source>
        <dbReference type="ARBA" id="ARBA00023016"/>
    </source>
</evidence>
<organism evidence="9 10">
    <name type="scientific">Actinophytocola glycyrrhizae</name>
    <dbReference type="NCBI Taxonomy" id="2044873"/>
    <lineage>
        <taxon>Bacteria</taxon>
        <taxon>Bacillati</taxon>
        <taxon>Actinomycetota</taxon>
        <taxon>Actinomycetes</taxon>
        <taxon>Pseudonocardiales</taxon>
        <taxon>Pseudonocardiaceae</taxon>
    </lineage>
</organism>
<proteinExistence type="inferred from homology"/>
<evidence type="ECO:0000313" key="10">
    <source>
        <dbReference type="Proteomes" id="UP001595859"/>
    </source>
</evidence>
<dbReference type="Gene3D" id="3.30.420.40">
    <property type="match status" value="2"/>
</dbReference>
<dbReference type="InterPro" id="IPR029047">
    <property type="entry name" value="HSP70_peptide-bd_sf"/>
</dbReference>
<keyword evidence="2" id="KW-0597">Phosphoprotein</keyword>
<dbReference type="SUPFAM" id="SSF53067">
    <property type="entry name" value="Actin-like ATPase domain"/>
    <property type="match status" value="2"/>
</dbReference>
<evidence type="ECO:0000256" key="4">
    <source>
        <dbReference type="ARBA" id="ARBA00022840"/>
    </source>
</evidence>
<keyword evidence="3 7" id="KW-0547">Nucleotide-binding</keyword>
<dbReference type="InterPro" id="IPR018181">
    <property type="entry name" value="Heat_shock_70_CS"/>
</dbReference>
<dbReference type="PROSITE" id="PS00329">
    <property type="entry name" value="HSP70_2"/>
    <property type="match status" value="1"/>
</dbReference>
<dbReference type="Gene3D" id="3.90.640.10">
    <property type="entry name" value="Actin, Chain A, domain 4"/>
    <property type="match status" value="1"/>
</dbReference>
<reference evidence="10" key="1">
    <citation type="journal article" date="2019" name="Int. J. Syst. Evol. Microbiol.">
        <title>The Global Catalogue of Microorganisms (GCM) 10K type strain sequencing project: providing services to taxonomists for standard genome sequencing and annotation.</title>
        <authorList>
            <consortium name="The Broad Institute Genomics Platform"/>
            <consortium name="The Broad Institute Genome Sequencing Center for Infectious Disease"/>
            <person name="Wu L."/>
            <person name="Ma J."/>
        </authorList>
    </citation>
    <scope>NUCLEOTIDE SEQUENCE [LARGE SCALE GENOMIC DNA]</scope>
    <source>
        <strain evidence="10">ZS-22-S1</strain>
    </source>
</reference>
<evidence type="ECO:0000256" key="7">
    <source>
        <dbReference type="RuleBase" id="RU003322"/>
    </source>
</evidence>
<accession>A0ABV9S6N1</accession>
<evidence type="ECO:0000256" key="2">
    <source>
        <dbReference type="ARBA" id="ARBA00022553"/>
    </source>
</evidence>
<dbReference type="Gene3D" id="2.60.34.10">
    <property type="entry name" value="Substrate Binding Domain Of DNAk, Chain A, domain 1"/>
    <property type="match status" value="1"/>
</dbReference>
<dbReference type="PRINTS" id="PR00301">
    <property type="entry name" value="HEATSHOCK70"/>
</dbReference>
<feature type="region of interest" description="Disordered" evidence="8">
    <location>
        <begin position="635"/>
        <end position="659"/>
    </location>
</feature>
<evidence type="ECO:0000256" key="6">
    <source>
        <dbReference type="ARBA" id="ARBA00023186"/>
    </source>
</evidence>
<evidence type="ECO:0000256" key="1">
    <source>
        <dbReference type="ARBA" id="ARBA00007381"/>
    </source>
</evidence>
<dbReference type="InterPro" id="IPR013126">
    <property type="entry name" value="Hsp_70_fam"/>
</dbReference>
<evidence type="ECO:0000313" key="9">
    <source>
        <dbReference type="EMBL" id="MFC4857375.1"/>
    </source>
</evidence>
<dbReference type="PROSITE" id="PS00297">
    <property type="entry name" value="HSP70_1"/>
    <property type="match status" value="1"/>
</dbReference>